<evidence type="ECO:0000313" key="3">
    <source>
        <dbReference type="Proteomes" id="UP000547444"/>
    </source>
</evidence>
<dbReference type="Pfam" id="PF13630">
    <property type="entry name" value="SdpI"/>
    <property type="match status" value="1"/>
</dbReference>
<keyword evidence="1" id="KW-0812">Transmembrane</keyword>
<keyword evidence="1" id="KW-1133">Transmembrane helix</keyword>
<evidence type="ECO:0000256" key="1">
    <source>
        <dbReference type="SAM" id="Phobius"/>
    </source>
</evidence>
<comment type="caution">
    <text evidence="2">The sequence shown here is derived from an EMBL/GenBank/DDBJ whole genome shotgun (WGS) entry which is preliminary data.</text>
</comment>
<reference evidence="2 3" key="1">
    <citation type="submission" date="2020-03" db="EMBL/GenBank/DDBJ databases">
        <title>Sequencing the genomes of 1000 actinobacteria strains.</title>
        <authorList>
            <person name="Klenk H.-P."/>
        </authorList>
    </citation>
    <scope>NUCLEOTIDE SEQUENCE [LARGE SCALE GENOMIC DNA]</scope>
    <source>
        <strain evidence="2 3">DSM 44556</strain>
    </source>
</reference>
<keyword evidence="3" id="KW-1185">Reference proteome</keyword>
<accession>A0A7X5ZB06</accession>
<dbReference type="Proteomes" id="UP000547444">
    <property type="component" value="Unassembled WGS sequence"/>
</dbReference>
<feature type="transmembrane region" description="Helical" evidence="1">
    <location>
        <begin position="73"/>
        <end position="93"/>
    </location>
</feature>
<feature type="transmembrane region" description="Helical" evidence="1">
    <location>
        <begin position="100"/>
        <end position="120"/>
    </location>
</feature>
<name>A0A7X5ZB06_9MYCO</name>
<dbReference type="AlphaFoldDB" id="A0A7X5ZB06"/>
<dbReference type="EMBL" id="JAANOW010000001">
    <property type="protein sequence ID" value="NIH93913.1"/>
    <property type="molecule type" value="Genomic_DNA"/>
</dbReference>
<proteinExistence type="predicted"/>
<dbReference type="RefSeq" id="WP_167156216.1">
    <property type="nucleotide sequence ID" value="NZ_JAANOW010000001.1"/>
</dbReference>
<gene>
    <name evidence="2" type="ORF">FHU31_000869</name>
</gene>
<sequence length="137" mass="14491">MSIVQSSNTSSNKGLRFYAMVNCVLLIAMAASLWYLAGRADQHSIPPNTTVGFRSEHTLVSAAGWYAAQRAGFHFAAIAVSIIVALEIVVVYLRRTSPMWLLIVPTVGWLALVGAVVVAAGHADAAALSVIPGADLR</sequence>
<keyword evidence="1" id="KW-0472">Membrane</keyword>
<evidence type="ECO:0008006" key="4">
    <source>
        <dbReference type="Google" id="ProtNLM"/>
    </source>
</evidence>
<organism evidence="2 3">
    <name type="scientific">Mycolicibacterium fluoranthenivorans</name>
    <dbReference type="NCBI Taxonomy" id="258505"/>
    <lineage>
        <taxon>Bacteria</taxon>
        <taxon>Bacillati</taxon>
        <taxon>Actinomycetota</taxon>
        <taxon>Actinomycetes</taxon>
        <taxon>Mycobacteriales</taxon>
        <taxon>Mycobacteriaceae</taxon>
        <taxon>Mycolicibacterium</taxon>
    </lineage>
</organism>
<evidence type="ECO:0000313" key="2">
    <source>
        <dbReference type="EMBL" id="NIH93913.1"/>
    </source>
</evidence>
<dbReference type="InterPro" id="IPR025962">
    <property type="entry name" value="SdpI/YhfL"/>
</dbReference>
<protein>
    <recommendedName>
        <fullName evidence="4">SdpI family protein</fullName>
    </recommendedName>
</protein>
<feature type="transmembrane region" description="Helical" evidence="1">
    <location>
        <begin position="17"/>
        <end position="37"/>
    </location>
</feature>